<accession>A0A1I0PY01</accession>
<feature type="transmembrane region" description="Helical" evidence="5">
    <location>
        <begin position="373"/>
        <end position="404"/>
    </location>
</feature>
<feature type="transmembrane region" description="Helical" evidence="5">
    <location>
        <begin position="77"/>
        <end position="94"/>
    </location>
</feature>
<keyword evidence="3 5" id="KW-1133">Transmembrane helix</keyword>
<feature type="transmembrane region" description="Helical" evidence="5">
    <location>
        <begin position="12"/>
        <end position="31"/>
    </location>
</feature>
<dbReference type="Gene3D" id="1.25.40.10">
    <property type="entry name" value="Tetratricopeptide repeat domain"/>
    <property type="match status" value="1"/>
</dbReference>
<dbReference type="InterPro" id="IPR051533">
    <property type="entry name" value="WaaL-like"/>
</dbReference>
<dbReference type="Pfam" id="PF04932">
    <property type="entry name" value="Wzy_C"/>
    <property type="match status" value="1"/>
</dbReference>
<feature type="transmembrane region" description="Helical" evidence="5">
    <location>
        <begin position="124"/>
        <end position="146"/>
    </location>
</feature>
<evidence type="ECO:0000313" key="7">
    <source>
        <dbReference type="EMBL" id="SEW19432.1"/>
    </source>
</evidence>
<evidence type="ECO:0000256" key="5">
    <source>
        <dbReference type="SAM" id="Phobius"/>
    </source>
</evidence>
<evidence type="ECO:0000256" key="2">
    <source>
        <dbReference type="ARBA" id="ARBA00022692"/>
    </source>
</evidence>
<dbReference type="GO" id="GO:0016874">
    <property type="term" value="F:ligase activity"/>
    <property type="evidence" value="ECO:0007669"/>
    <property type="project" value="UniProtKB-KW"/>
</dbReference>
<dbReference type="GO" id="GO:0016020">
    <property type="term" value="C:membrane"/>
    <property type="evidence" value="ECO:0007669"/>
    <property type="project" value="UniProtKB-SubCell"/>
</dbReference>
<feature type="transmembrane region" description="Helical" evidence="5">
    <location>
        <begin position="166"/>
        <end position="182"/>
    </location>
</feature>
<dbReference type="InterPro" id="IPR007016">
    <property type="entry name" value="O-antigen_ligase-rel_domated"/>
</dbReference>
<sequence>MNDKKKTSQDILAWTIRLFLYLMLIILPFAPHLLDISGEGEKAMGLSLLVFLSPLAILTAILFFSRFNCIHITKLDICVFLLICYILLQSLFLHHLTGQHIILGGLLLLYAIIRSLGAESIKQLTTILVICAVVQACYGLLQLFGVAKSQSSLFNITGSFYNPGPLGGYLAMIFAIPLTSIIRDGNLLDAHQQSWKKTIYYFGVIVTATAIICSQSRAAYVSILLTCLILFYPAIRDYIVKLTKTKKYLLYGTGVLVVLILSVCIFKYKTVSAFSRLYIWGITASILDKSNIWFGVGYNHFNPAYMNAQEMYFRNNPMSGYSDYADNIAFCLNEPLQALVELGIIGSLILLTIIYFIWTVRSGSNRFLLQIKLCLFSILVFSCFSYPFHTIIITLNMCICLAFISTLSAKDNRHIILSFKLNKIGRLISGILFLSLNIITACYTNELASSLKDWEKANYYYHDYRYKEALPHYKKANAFFSTDGNFLNNYGKALSLAQRYEESNTILHQATQHTITSFSYTTMGQNYEMLGDMALAETYYWKAHWLVPSKDYPLYLLFKLYDKEGDSTKVVDMGYRILHKKQKVPSIASEQIRKDITNIINKYQ</sequence>
<organism evidence="7 8">
    <name type="scientific">Prevotella aff. ruminicola Tc2-24</name>
    <dbReference type="NCBI Taxonomy" id="81582"/>
    <lineage>
        <taxon>Bacteria</taxon>
        <taxon>Pseudomonadati</taxon>
        <taxon>Bacteroidota</taxon>
        <taxon>Bacteroidia</taxon>
        <taxon>Bacteroidales</taxon>
        <taxon>Prevotellaceae</taxon>
        <taxon>Prevotella</taxon>
    </lineage>
</organism>
<protein>
    <submittedName>
        <fullName evidence="7">O-antigen ligase like membrane protein</fullName>
    </submittedName>
</protein>
<feature type="domain" description="O-antigen ligase-related" evidence="6">
    <location>
        <begin position="203"/>
        <end position="351"/>
    </location>
</feature>
<evidence type="ECO:0000256" key="4">
    <source>
        <dbReference type="ARBA" id="ARBA00023136"/>
    </source>
</evidence>
<evidence type="ECO:0000259" key="6">
    <source>
        <dbReference type="Pfam" id="PF04932"/>
    </source>
</evidence>
<evidence type="ECO:0000313" key="8">
    <source>
        <dbReference type="Proteomes" id="UP000199373"/>
    </source>
</evidence>
<dbReference type="PANTHER" id="PTHR37422:SF13">
    <property type="entry name" value="LIPOPOLYSACCHARIDE BIOSYNTHESIS PROTEIN PA4999-RELATED"/>
    <property type="match status" value="1"/>
</dbReference>
<feature type="transmembrane region" description="Helical" evidence="5">
    <location>
        <begin position="342"/>
        <end position="361"/>
    </location>
</feature>
<dbReference type="RefSeq" id="WP_177178425.1">
    <property type="nucleotide sequence ID" value="NZ_FOIQ01000005.1"/>
</dbReference>
<dbReference type="Proteomes" id="UP000199373">
    <property type="component" value="Unassembled WGS sequence"/>
</dbReference>
<feature type="transmembrane region" description="Helical" evidence="5">
    <location>
        <begin position="194"/>
        <end position="212"/>
    </location>
</feature>
<proteinExistence type="predicted"/>
<dbReference type="PANTHER" id="PTHR37422">
    <property type="entry name" value="TEICHURONIC ACID BIOSYNTHESIS PROTEIN TUAE"/>
    <property type="match status" value="1"/>
</dbReference>
<keyword evidence="2 5" id="KW-0812">Transmembrane</keyword>
<dbReference type="AlphaFoldDB" id="A0A1I0PY01"/>
<comment type="subcellular location">
    <subcellularLocation>
        <location evidence="1">Membrane</location>
        <topology evidence="1">Multi-pass membrane protein</topology>
    </subcellularLocation>
</comment>
<reference evidence="7 8" key="1">
    <citation type="submission" date="2016-10" db="EMBL/GenBank/DDBJ databases">
        <authorList>
            <person name="de Groot N.N."/>
        </authorList>
    </citation>
    <scope>NUCLEOTIDE SEQUENCE [LARGE SCALE GENOMIC DNA]</scope>
    <source>
        <strain evidence="7 8">TC2-24</strain>
    </source>
</reference>
<keyword evidence="7" id="KW-0436">Ligase</keyword>
<gene>
    <name evidence="7" type="ORF">SAMN04487850_2046</name>
</gene>
<evidence type="ECO:0000256" key="1">
    <source>
        <dbReference type="ARBA" id="ARBA00004141"/>
    </source>
</evidence>
<keyword evidence="4 5" id="KW-0472">Membrane</keyword>
<dbReference type="InterPro" id="IPR011990">
    <property type="entry name" value="TPR-like_helical_dom_sf"/>
</dbReference>
<feature type="transmembrane region" description="Helical" evidence="5">
    <location>
        <begin position="218"/>
        <end position="236"/>
    </location>
</feature>
<feature type="transmembrane region" description="Helical" evidence="5">
    <location>
        <begin position="43"/>
        <end position="65"/>
    </location>
</feature>
<feature type="transmembrane region" description="Helical" evidence="5">
    <location>
        <begin position="248"/>
        <end position="268"/>
    </location>
</feature>
<dbReference type="SUPFAM" id="SSF48452">
    <property type="entry name" value="TPR-like"/>
    <property type="match status" value="1"/>
</dbReference>
<dbReference type="EMBL" id="FOIQ01000005">
    <property type="protein sequence ID" value="SEW19432.1"/>
    <property type="molecule type" value="Genomic_DNA"/>
</dbReference>
<name>A0A1I0PY01_9BACT</name>
<keyword evidence="8" id="KW-1185">Reference proteome</keyword>
<feature type="transmembrane region" description="Helical" evidence="5">
    <location>
        <begin position="100"/>
        <end position="117"/>
    </location>
</feature>
<evidence type="ECO:0000256" key="3">
    <source>
        <dbReference type="ARBA" id="ARBA00022989"/>
    </source>
</evidence>